<gene>
    <name evidence="3" type="primary">flgA</name>
    <name evidence="3" type="ORF">H9962_02785</name>
</gene>
<dbReference type="InterPro" id="IPR039246">
    <property type="entry name" value="Flagellar_FlgA"/>
</dbReference>
<keyword evidence="3" id="KW-0969">Cilium</keyword>
<feature type="chain" id="PRO_5038625134" evidence="1">
    <location>
        <begin position="22"/>
        <end position="341"/>
    </location>
</feature>
<dbReference type="EMBL" id="DXAN01000004">
    <property type="protein sequence ID" value="HJA08108.1"/>
    <property type="molecule type" value="Genomic_DNA"/>
</dbReference>
<reference evidence="3" key="1">
    <citation type="journal article" date="2021" name="PeerJ">
        <title>Extensive microbial diversity within the chicken gut microbiome revealed by metagenomics and culture.</title>
        <authorList>
            <person name="Gilroy R."/>
            <person name="Ravi A."/>
            <person name="Getino M."/>
            <person name="Pursley I."/>
            <person name="Horton D.L."/>
            <person name="Alikhan N.F."/>
            <person name="Baker D."/>
            <person name="Gharbi K."/>
            <person name="Hall N."/>
            <person name="Watson M."/>
            <person name="Adriaenssens E.M."/>
            <person name="Foster-Nyarko E."/>
            <person name="Jarju S."/>
            <person name="Secka A."/>
            <person name="Antonio M."/>
            <person name="Oren A."/>
            <person name="Chaudhuri R.R."/>
            <person name="La Ragione R."/>
            <person name="Hildebrand F."/>
            <person name="Pallen M.J."/>
        </authorList>
    </citation>
    <scope>NUCLEOTIDE SEQUENCE</scope>
    <source>
        <strain evidence="3">CHK186-16707</strain>
    </source>
</reference>
<organism evidence="3 4">
    <name type="scientific">Candidatus Mailhella merdigallinarum</name>
    <dbReference type="NCBI Taxonomy" id="2838658"/>
    <lineage>
        <taxon>Bacteria</taxon>
        <taxon>Pseudomonadati</taxon>
        <taxon>Thermodesulfobacteriota</taxon>
        <taxon>Desulfovibrionia</taxon>
        <taxon>Desulfovibrionales</taxon>
        <taxon>Desulfovibrionaceae</taxon>
        <taxon>Mailhella</taxon>
    </lineage>
</organism>
<keyword evidence="1" id="KW-0732">Signal</keyword>
<dbReference type="Gene3D" id="2.30.30.760">
    <property type="match status" value="1"/>
</dbReference>
<dbReference type="Pfam" id="PF13144">
    <property type="entry name" value="ChapFlgA"/>
    <property type="match status" value="1"/>
</dbReference>
<name>A0A9D2HBG9_9BACT</name>
<keyword evidence="3" id="KW-0966">Cell projection</keyword>
<dbReference type="Proteomes" id="UP000824225">
    <property type="component" value="Unassembled WGS sequence"/>
</dbReference>
<sequence>MRRLVLLAVLALSAVALSARAASVEPAAGSDLRVSAPQAVVPGARDAWRLRVREAAVVREAVVRLGDIADPLGNMPRGEWERLAAVPLWPAPETPGKPLQINRQRLGDALRKALGEVADACLLPNSLAVQRDGAVLLEEDLRSLVVKTLTPQINLLGGHGELTDFRLPAYAFTAHDGQSVVLEAGDVAPGRISLRFAVREMDGAAVRRFSGSVFLNLWMDVPCPVRPLGKGEAVTPDVITFMSCNLAYQKGAVWDGRGGPWQTVRSLGASQPILASDLTPLSAVHRGDKLTLVYTRGNVRISAMVEALEEGGPGDTIAVRNLDSKKQIYATVLDADTVTTK</sequence>
<protein>
    <submittedName>
        <fullName evidence="3">Flagellar basal body P-ring formation chaperone FlgA</fullName>
    </submittedName>
</protein>
<dbReference type="AlphaFoldDB" id="A0A9D2HBG9"/>
<evidence type="ECO:0000259" key="2">
    <source>
        <dbReference type="Pfam" id="PF13144"/>
    </source>
</evidence>
<feature type="domain" description="Flagella basal body P-ring formation protein FlgA SAF" evidence="2">
    <location>
        <begin position="220"/>
        <end position="339"/>
    </location>
</feature>
<dbReference type="GO" id="GO:0044780">
    <property type="term" value="P:bacterial-type flagellum assembly"/>
    <property type="evidence" value="ECO:0007669"/>
    <property type="project" value="InterPro"/>
</dbReference>
<feature type="signal peptide" evidence="1">
    <location>
        <begin position="1"/>
        <end position="21"/>
    </location>
</feature>
<accession>A0A9D2HBG9</accession>
<dbReference type="PANTHER" id="PTHR36307">
    <property type="entry name" value="FLAGELLA BASAL BODY P-RING FORMATION PROTEIN FLGA"/>
    <property type="match status" value="1"/>
</dbReference>
<evidence type="ECO:0000313" key="4">
    <source>
        <dbReference type="Proteomes" id="UP000824225"/>
    </source>
</evidence>
<keyword evidence="3" id="KW-0282">Flagellum</keyword>
<dbReference type="InterPro" id="IPR017585">
    <property type="entry name" value="SAF_FlgA"/>
</dbReference>
<evidence type="ECO:0000313" key="3">
    <source>
        <dbReference type="EMBL" id="HJA08108.1"/>
    </source>
</evidence>
<proteinExistence type="predicted"/>
<dbReference type="PANTHER" id="PTHR36307:SF1">
    <property type="entry name" value="FLAGELLA BASAL BODY P-RING FORMATION PROTEIN FLGA"/>
    <property type="match status" value="1"/>
</dbReference>
<evidence type="ECO:0000256" key="1">
    <source>
        <dbReference type="SAM" id="SignalP"/>
    </source>
</evidence>
<comment type="caution">
    <text evidence="3">The sequence shown here is derived from an EMBL/GenBank/DDBJ whole genome shotgun (WGS) entry which is preliminary data.</text>
</comment>
<dbReference type="NCBIfam" id="TIGR03170">
    <property type="entry name" value="flgA_cterm"/>
    <property type="match status" value="1"/>
</dbReference>
<reference evidence="3" key="2">
    <citation type="submission" date="2021-04" db="EMBL/GenBank/DDBJ databases">
        <authorList>
            <person name="Gilroy R."/>
        </authorList>
    </citation>
    <scope>NUCLEOTIDE SEQUENCE</scope>
    <source>
        <strain evidence="3">CHK186-16707</strain>
    </source>
</reference>